<dbReference type="EMBL" id="LAZR01000215">
    <property type="protein sequence ID" value="KKN81385.1"/>
    <property type="molecule type" value="Genomic_DNA"/>
</dbReference>
<sequence>MQPIDTCADDGLPGTQTTARGGVASHPPSVGRAEQPARPNPEPKPVESIGEPEPIWPRLPPGPVRKAKTAKPTKAAKPKPKPVQEPEPKPKKVVHLTLVTLSADDVSNPEVEKLRENVKHDINGRPKGATIARRYLTKREKKIREILDASDEEFPNMPATRAGCANVPRPCPYVGCSKNLYLDPGDKDGIIKIHDPSIEPHEMKPDRSCVLDIADANPDGLTLDACGEAMNITRERLRQVEVMALAKANANYPD</sequence>
<evidence type="ECO:0000313" key="2">
    <source>
        <dbReference type="EMBL" id="KKN81385.1"/>
    </source>
</evidence>
<gene>
    <name evidence="2" type="ORF">LCGC14_0319980</name>
</gene>
<evidence type="ECO:0000256" key="1">
    <source>
        <dbReference type="SAM" id="MobiDB-lite"/>
    </source>
</evidence>
<name>A0A0F9TJK5_9ZZZZ</name>
<feature type="compositionally biased region" description="Basic residues" evidence="1">
    <location>
        <begin position="65"/>
        <end position="80"/>
    </location>
</feature>
<comment type="caution">
    <text evidence="2">The sequence shown here is derived from an EMBL/GenBank/DDBJ whole genome shotgun (WGS) entry which is preliminary data.</text>
</comment>
<protein>
    <recommendedName>
        <fullName evidence="3">RNA polymerase sigma-70 region 4 domain-containing protein</fullName>
    </recommendedName>
</protein>
<dbReference type="AlphaFoldDB" id="A0A0F9TJK5"/>
<dbReference type="InterPro" id="IPR036388">
    <property type="entry name" value="WH-like_DNA-bd_sf"/>
</dbReference>
<proteinExistence type="predicted"/>
<feature type="region of interest" description="Disordered" evidence="1">
    <location>
        <begin position="1"/>
        <end position="93"/>
    </location>
</feature>
<evidence type="ECO:0008006" key="3">
    <source>
        <dbReference type="Google" id="ProtNLM"/>
    </source>
</evidence>
<feature type="compositionally biased region" description="Pro residues" evidence="1">
    <location>
        <begin position="54"/>
        <end position="63"/>
    </location>
</feature>
<reference evidence="2" key="1">
    <citation type="journal article" date="2015" name="Nature">
        <title>Complex archaea that bridge the gap between prokaryotes and eukaryotes.</title>
        <authorList>
            <person name="Spang A."/>
            <person name="Saw J.H."/>
            <person name="Jorgensen S.L."/>
            <person name="Zaremba-Niedzwiedzka K."/>
            <person name="Martijn J."/>
            <person name="Lind A.E."/>
            <person name="van Eijk R."/>
            <person name="Schleper C."/>
            <person name="Guy L."/>
            <person name="Ettema T.J."/>
        </authorList>
    </citation>
    <scope>NUCLEOTIDE SEQUENCE</scope>
</reference>
<organism evidence="2">
    <name type="scientific">marine sediment metagenome</name>
    <dbReference type="NCBI Taxonomy" id="412755"/>
    <lineage>
        <taxon>unclassified sequences</taxon>
        <taxon>metagenomes</taxon>
        <taxon>ecological metagenomes</taxon>
    </lineage>
</organism>
<dbReference type="Gene3D" id="1.10.10.10">
    <property type="entry name" value="Winged helix-like DNA-binding domain superfamily/Winged helix DNA-binding domain"/>
    <property type="match status" value="1"/>
</dbReference>
<accession>A0A0F9TJK5</accession>